<gene>
    <name evidence="12" type="ORF">BaRGS_00006887</name>
</gene>
<dbReference type="PRINTS" id="PR00237">
    <property type="entry name" value="GPCRRHODOPSN"/>
</dbReference>
<evidence type="ECO:0000256" key="2">
    <source>
        <dbReference type="ARBA" id="ARBA00022692"/>
    </source>
</evidence>
<comment type="caution">
    <text evidence="12">The sequence shown here is derived from an EMBL/GenBank/DDBJ whole genome shotgun (WGS) entry which is preliminary data.</text>
</comment>
<feature type="transmembrane region" description="Helical" evidence="10">
    <location>
        <begin position="267"/>
        <end position="288"/>
    </location>
</feature>
<dbReference type="CDD" id="cd14978">
    <property type="entry name" value="7tmA_FMRFamide_R-like"/>
    <property type="match status" value="1"/>
</dbReference>
<evidence type="ECO:0000256" key="1">
    <source>
        <dbReference type="ARBA" id="ARBA00004141"/>
    </source>
</evidence>
<dbReference type="GO" id="GO:0004930">
    <property type="term" value="F:G protein-coupled receptor activity"/>
    <property type="evidence" value="ECO:0007669"/>
    <property type="project" value="UniProtKB-KW"/>
</dbReference>
<feature type="transmembrane region" description="Helical" evidence="10">
    <location>
        <begin position="154"/>
        <end position="174"/>
    </location>
</feature>
<feature type="transmembrane region" description="Helical" evidence="10">
    <location>
        <begin position="43"/>
        <end position="66"/>
    </location>
</feature>
<organism evidence="12 13">
    <name type="scientific">Batillaria attramentaria</name>
    <dbReference type="NCBI Taxonomy" id="370345"/>
    <lineage>
        <taxon>Eukaryota</taxon>
        <taxon>Metazoa</taxon>
        <taxon>Spiralia</taxon>
        <taxon>Lophotrochozoa</taxon>
        <taxon>Mollusca</taxon>
        <taxon>Gastropoda</taxon>
        <taxon>Caenogastropoda</taxon>
        <taxon>Sorbeoconcha</taxon>
        <taxon>Cerithioidea</taxon>
        <taxon>Batillariidae</taxon>
        <taxon>Batillaria</taxon>
    </lineage>
</organism>
<dbReference type="SUPFAM" id="SSF81321">
    <property type="entry name" value="Family A G protein-coupled receptor-like"/>
    <property type="match status" value="1"/>
</dbReference>
<dbReference type="AlphaFoldDB" id="A0ABD0LRL6"/>
<name>A0ABD0LRL6_9CAEN</name>
<dbReference type="PROSITE" id="PS50262">
    <property type="entry name" value="G_PROTEIN_RECEP_F1_2"/>
    <property type="match status" value="1"/>
</dbReference>
<dbReference type="GO" id="GO:0016020">
    <property type="term" value="C:membrane"/>
    <property type="evidence" value="ECO:0007669"/>
    <property type="project" value="UniProtKB-SubCell"/>
</dbReference>
<keyword evidence="6 8" id="KW-0675">Receptor</keyword>
<evidence type="ECO:0000313" key="13">
    <source>
        <dbReference type="Proteomes" id="UP001519460"/>
    </source>
</evidence>
<keyword evidence="3 10" id="KW-1133">Transmembrane helix</keyword>
<comment type="subcellular location">
    <subcellularLocation>
        <location evidence="1">Membrane</location>
        <topology evidence="1">Multi-pass membrane protein</topology>
    </subcellularLocation>
</comment>
<keyword evidence="5 10" id="KW-0472">Membrane</keyword>
<evidence type="ECO:0000256" key="6">
    <source>
        <dbReference type="ARBA" id="ARBA00023170"/>
    </source>
</evidence>
<dbReference type="PANTHER" id="PTHR24243">
    <property type="entry name" value="G-PROTEIN COUPLED RECEPTOR"/>
    <property type="match status" value="1"/>
</dbReference>
<evidence type="ECO:0000313" key="12">
    <source>
        <dbReference type="EMBL" id="KAK7501801.1"/>
    </source>
</evidence>
<feature type="transmembrane region" description="Helical" evidence="10">
    <location>
        <begin position="73"/>
        <end position="96"/>
    </location>
</feature>
<dbReference type="PANTHER" id="PTHR24243:SF230">
    <property type="entry name" value="G-PROTEIN COUPLED RECEPTORS FAMILY 1 PROFILE DOMAIN-CONTAINING PROTEIN"/>
    <property type="match status" value="1"/>
</dbReference>
<evidence type="ECO:0000259" key="11">
    <source>
        <dbReference type="PROSITE" id="PS50262"/>
    </source>
</evidence>
<protein>
    <recommendedName>
        <fullName evidence="11">G-protein coupled receptors family 1 profile domain-containing protein</fullName>
    </recommendedName>
</protein>
<keyword evidence="13" id="KW-1185">Reference proteome</keyword>
<feature type="transmembrane region" description="Helical" evidence="10">
    <location>
        <begin position="116"/>
        <end position="133"/>
    </location>
</feature>
<evidence type="ECO:0000256" key="3">
    <source>
        <dbReference type="ARBA" id="ARBA00022989"/>
    </source>
</evidence>
<dbReference type="Proteomes" id="UP001519460">
    <property type="component" value="Unassembled WGS sequence"/>
</dbReference>
<feature type="region of interest" description="Disordered" evidence="9">
    <location>
        <begin position="356"/>
        <end position="378"/>
    </location>
</feature>
<proteinExistence type="inferred from homology"/>
<feature type="domain" description="G-protein coupled receptors family 1 profile" evidence="11">
    <location>
        <begin position="56"/>
        <end position="326"/>
    </location>
</feature>
<dbReference type="InterPro" id="IPR000276">
    <property type="entry name" value="GPCR_Rhodpsn"/>
</dbReference>
<dbReference type="EMBL" id="JACVVK020000029">
    <property type="protein sequence ID" value="KAK7501801.1"/>
    <property type="molecule type" value="Genomic_DNA"/>
</dbReference>
<dbReference type="PROSITE" id="PS00237">
    <property type="entry name" value="G_PROTEIN_RECEP_F1_1"/>
    <property type="match status" value="1"/>
</dbReference>
<evidence type="ECO:0000256" key="10">
    <source>
        <dbReference type="SAM" id="Phobius"/>
    </source>
</evidence>
<feature type="compositionally biased region" description="Polar residues" evidence="9">
    <location>
        <begin position="369"/>
        <end position="378"/>
    </location>
</feature>
<keyword evidence="4 8" id="KW-0297">G-protein coupled receptor</keyword>
<evidence type="ECO:0000256" key="4">
    <source>
        <dbReference type="ARBA" id="ARBA00023040"/>
    </source>
</evidence>
<dbReference type="InterPro" id="IPR017452">
    <property type="entry name" value="GPCR_Rhodpsn_7TM"/>
</dbReference>
<evidence type="ECO:0000256" key="5">
    <source>
        <dbReference type="ARBA" id="ARBA00023136"/>
    </source>
</evidence>
<sequence length="378" mass="42242">MTTTHSSTSPLVSGPQLITGLPSTSNVSLDIFPQYIAALYIDYIYIPICATLGIVGNVLAFCVLISSKTKSTTYVYMSSLCVSDTMVQIANILFFVHKFPGHETLKDGTCGFIYSFFYFSIHYSVLVMVTMTIERYLAICFPLSAGRWLTVSRARLLVVLEAVLVAGLDVQHMFLRGMRYNEVADQYYCEPVPGPAEFYAHKIWPWIDSVIYCYGPLACLIIFNILILRQVKSSRAFQSKMAGTEAADKAQGSSSKMSDAELQVTRMLLLVTSTFLVCVGPMAFIIVAERYFWFPSTPQEFASRYFVRTIFNNLDYTNHALNFFLYCVSGRRFRQELVDTFSFLCPAKVKATTSAKGVTSGRDRPPLEASSSTAITVT</sequence>
<keyword evidence="2 8" id="KW-0812">Transmembrane</keyword>
<dbReference type="Gene3D" id="1.20.1070.10">
    <property type="entry name" value="Rhodopsin 7-helix transmembrane proteins"/>
    <property type="match status" value="1"/>
</dbReference>
<accession>A0ABD0LRL6</accession>
<dbReference type="SMART" id="SM01381">
    <property type="entry name" value="7TM_GPCR_Srsx"/>
    <property type="match status" value="1"/>
</dbReference>
<comment type="similarity">
    <text evidence="8">Belongs to the G-protein coupled receptor 1 family.</text>
</comment>
<dbReference type="Pfam" id="PF00001">
    <property type="entry name" value="7tm_1"/>
    <property type="match status" value="1"/>
</dbReference>
<reference evidence="12 13" key="1">
    <citation type="journal article" date="2023" name="Sci. Data">
        <title>Genome assembly of the Korean intertidal mud-creeper Batillaria attramentaria.</title>
        <authorList>
            <person name="Patra A.K."/>
            <person name="Ho P.T."/>
            <person name="Jun S."/>
            <person name="Lee S.J."/>
            <person name="Kim Y."/>
            <person name="Won Y.J."/>
        </authorList>
    </citation>
    <scope>NUCLEOTIDE SEQUENCE [LARGE SCALE GENOMIC DNA]</scope>
    <source>
        <strain evidence="12">Wonlab-2016</strain>
    </source>
</reference>
<keyword evidence="7 8" id="KW-0807">Transducer</keyword>
<evidence type="ECO:0000256" key="8">
    <source>
        <dbReference type="RuleBase" id="RU000688"/>
    </source>
</evidence>
<evidence type="ECO:0000256" key="7">
    <source>
        <dbReference type="ARBA" id="ARBA00023224"/>
    </source>
</evidence>
<evidence type="ECO:0000256" key="9">
    <source>
        <dbReference type="SAM" id="MobiDB-lite"/>
    </source>
</evidence>
<feature type="transmembrane region" description="Helical" evidence="10">
    <location>
        <begin position="209"/>
        <end position="228"/>
    </location>
</feature>